<proteinExistence type="predicted"/>
<sequence>MSRKYSQAAANSKTSGSQQQPLTYAQLASSNKPGNALNPAPAATQPPKATSSSTPAAVPAKADKQQQQQQRTPANGTNGPPSSNGSNNARDRVNSSSSNRPRTNDPAVSLPSRKSVSSGAAGIQFGSLNQNNRSPSPANTAANRAAAGLATSGGRRTAIGCGQGCLEAELWHSPEPQQ</sequence>
<gene>
    <name evidence="2" type="ORF">DL89DRAFT_4492</name>
</gene>
<evidence type="ECO:0000313" key="2">
    <source>
        <dbReference type="EMBL" id="ORX73826.1"/>
    </source>
</evidence>
<feature type="region of interest" description="Disordered" evidence="1">
    <location>
        <begin position="1"/>
        <end position="160"/>
    </location>
</feature>
<dbReference type="GeneID" id="63808327"/>
<reference evidence="2 3" key="1">
    <citation type="submission" date="2016-07" db="EMBL/GenBank/DDBJ databases">
        <title>Pervasive Adenine N6-methylation of Active Genes in Fungi.</title>
        <authorList>
            <consortium name="DOE Joint Genome Institute"/>
            <person name="Mondo S.J."/>
            <person name="Dannebaum R.O."/>
            <person name="Kuo R.C."/>
            <person name="Labutti K."/>
            <person name="Haridas S."/>
            <person name="Kuo A."/>
            <person name="Salamov A."/>
            <person name="Ahrendt S.R."/>
            <person name="Lipzen A."/>
            <person name="Sullivan W."/>
            <person name="Andreopoulos W.B."/>
            <person name="Clum A."/>
            <person name="Lindquist E."/>
            <person name="Daum C."/>
            <person name="Ramamoorthy G.K."/>
            <person name="Gryganskyi A."/>
            <person name="Culley D."/>
            <person name="Magnuson J.K."/>
            <person name="James T.Y."/>
            <person name="O'Malley M.A."/>
            <person name="Stajich J.E."/>
            <person name="Spatafora J.W."/>
            <person name="Visel A."/>
            <person name="Grigoriev I.V."/>
        </authorList>
    </citation>
    <scope>NUCLEOTIDE SEQUENCE [LARGE SCALE GENOMIC DNA]</scope>
    <source>
        <strain evidence="2 3">ATCC 12442</strain>
    </source>
</reference>
<dbReference type="RefSeq" id="XP_040747037.1">
    <property type="nucleotide sequence ID" value="XM_040891679.1"/>
</dbReference>
<dbReference type="EMBL" id="MCFD01000001">
    <property type="protein sequence ID" value="ORX73826.1"/>
    <property type="molecule type" value="Genomic_DNA"/>
</dbReference>
<keyword evidence="3" id="KW-1185">Reference proteome</keyword>
<evidence type="ECO:0000256" key="1">
    <source>
        <dbReference type="SAM" id="MobiDB-lite"/>
    </source>
</evidence>
<protein>
    <submittedName>
        <fullName evidence="2">Uncharacterized protein</fullName>
    </submittedName>
</protein>
<name>A0A1Y1WKU8_9FUNG</name>
<organism evidence="2 3">
    <name type="scientific">Linderina pennispora</name>
    <dbReference type="NCBI Taxonomy" id="61395"/>
    <lineage>
        <taxon>Eukaryota</taxon>
        <taxon>Fungi</taxon>
        <taxon>Fungi incertae sedis</taxon>
        <taxon>Zoopagomycota</taxon>
        <taxon>Kickxellomycotina</taxon>
        <taxon>Kickxellomycetes</taxon>
        <taxon>Kickxellales</taxon>
        <taxon>Kickxellaceae</taxon>
        <taxon>Linderina</taxon>
    </lineage>
</organism>
<dbReference type="Proteomes" id="UP000193922">
    <property type="component" value="Unassembled WGS sequence"/>
</dbReference>
<feature type="compositionally biased region" description="Low complexity" evidence="1">
    <location>
        <begin position="39"/>
        <end position="88"/>
    </location>
</feature>
<feature type="compositionally biased region" description="Polar residues" evidence="1">
    <location>
        <begin position="1"/>
        <end position="33"/>
    </location>
</feature>
<comment type="caution">
    <text evidence="2">The sequence shown here is derived from an EMBL/GenBank/DDBJ whole genome shotgun (WGS) entry which is preliminary data.</text>
</comment>
<accession>A0A1Y1WKU8</accession>
<dbReference type="AlphaFoldDB" id="A0A1Y1WKU8"/>
<evidence type="ECO:0000313" key="3">
    <source>
        <dbReference type="Proteomes" id="UP000193922"/>
    </source>
</evidence>
<feature type="compositionally biased region" description="Low complexity" evidence="1">
    <location>
        <begin position="135"/>
        <end position="153"/>
    </location>
</feature>